<gene>
    <name evidence="1" type="ORF">TNCT_166981</name>
</gene>
<dbReference type="Proteomes" id="UP000887116">
    <property type="component" value="Unassembled WGS sequence"/>
</dbReference>
<reference evidence="1" key="1">
    <citation type="submission" date="2020-07" db="EMBL/GenBank/DDBJ databases">
        <title>Multicomponent nature underlies the extraordinary mechanical properties of spider dragline silk.</title>
        <authorList>
            <person name="Kono N."/>
            <person name="Nakamura H."/>
            <person name="Mori M."/>
            <person name="Yoshida Y."/>
            <person name="Ohtoshi R."/>
            <person name="Malay A.D."/>
            <person name="Moran D.A.P."/>
            <person name="Tomita M."/>
            <person name="Numata K."/>
            <person name="Arakawa K."/>
        </authorList>
    </citation>
    <scope>NUCLEOTIDE SEQUENCE</scope>
</reference>
<proteinExistence type="predicted"/>
<name>A0A8X6KVU3_TRICU</name>
<protein>
    <recommendedName>
        <fullName evidence="3">RNase H type-1 domain-containing protein</fullName>
    </recommendedName>
</protein>
<dbReference type="OrthoDB" id="6436721at2759"/>
<evidence type="ECO:0000313" key="2">
    <source>
        <dbReference type="Proteomes" id="UP000887116"/>
    </source>
</evidence>
<dbReference type="EMBL" id="BMAO01013369">
    <property type="protein sequence ID" value="GFQ88445.1"/>
    <property type="molecule type" value="Genomic_DNA"/>
</dbReference>
<dbReference type="AlphaFoldDB" id="A0A8X6KVU3"/>
<accession>A0A8X6KVU3</accession>
<evidence type="ECO:0000313" key="1">
    <source>
        <dbReference type="EMBL" id="GFQ88445.1"/>
    </source>
</evidence>
<comment type="caution">
    <text evidence="1">The sequence shown here is derived from an EMBL/GenBank/DDBJ whole genome shotgun (WGS) entry which is preliminary data.</text>
</comment>
<sequence length="128" mass="14566">MQLQANIEPLTFRRKMRALKLIERLKRHGDFWRNYNPAERCYLAVSSVLPSRNGLVLDCQSRINFLINNGSIVTLQWVPSHGGVKGNEAYSLQMPCTACRCTACRCLAVADSDLSSWIYPLIYPLIYA</sequence>
<organism evidence="1 2">
    <name type="scientific">Trichonephila clavata</name>
    <name type="common">Joro spider</name>
    <name type="synonym">Nephila clavata</name>
    <dbReference type="NCBI Taxonomy" id="2740835"/>
    <lineage>
        <taxon>Eukaryota</taxon>
        <taxon>Metazoa</taxon>
        <taxon>Ecdysozoa</taxon>
        <taxon>Arthropoda</taxon>
        <taxon>Chelicerata</taxon>
        <taxon>Arachnida</taxon>
        <taxon>Araneae</taxon>
        <taxon>Araneomorphae</taxon>
        <taxon>Entelegynae</taxon>
        <taxon>Araneoidea</taxon>
        <taxon>Nephilidae</taxon>
        <taxon>Trichonephila</taxon>
    </lineage>
</organism>
<evidence type="ECO:0008006" key="3">
    <source>
        <dbReference type="Google" id="ProtNLM"/>
    </source>
</evidence>
<keyword evidence="2" id="KW-1185">Reference proteome</keyword>